<reference evidence="3" key="1">
    <citation type="submission" date="2021-03" db="EMBL/GenBank/DDBJ databases">
        <title>Assistant Professor.</title>
        <authorList>
            <person name="Huq M.A."/>
        </authorList>
    </citation>
    <scope>NUCLEOTIDE SEQUENCE [LARGE SCALE GENOMIC DNA]</scope>
    <source>
        <strain evidence="3">MAH-28</strain>
    </source>
</reference>
<evidence type="ECO:0000256" key="1">
    <source>
        <dbReference type="SAM" id="SignalP"/>
    </source>
</evidence>
<dbReference type="RefSeq" id="WP_209145362.1">
    <property type="nucleotide sequence ID" value="NZ_JAGHKP010000002.1"/>
</dbReference>
<dbReference type="EMBL" id="JAGHKP010000002">
    <property type="protein sequence ID" value="MBO9152370.1"/>
    <property type="molecule type" value="Genomic_DNA"/>
</dbReference>
<name>A0ABS3YCH1_9BACT</name>
<dbReference type="PROSITE" id="PS51257">
    <property type="entry name" value="PROKAR_LIPOPROTEIN"/>
    <property type="match status" value="1"/>
</dbReference>
<feature type="signal peptide" evidence="1">
    <location>
        <begin position="1"/>
        <end position="19"/>
    </location>
</feature>
<evidence type="ECO:0008006" key="4">
    <source>
        <dbReference type="Google" id="ProtNLM"/>
    </source>
</evidence>
<sequence>MKPYSVAILFSLVLFAACAGPSSEKKAEDGETTDELSAAVSTISNYATSIDVKASSGNKTMASHNFNSGDVTSGVIGVFSDKNTPIRLYIYPEGPQPDTSTETWFYLDTVTVAVQLMREIITSPSGVTENSFYFDGDTLLQAETRKAGDLASLDSAEIVPYESPFGREDFRFSAQEVNDLAQRASVALTISRRDLSPGANEARKQGASHWATGNEPGWSLAIIPFKKILYTGNYGEQKIEFPPAQAEKGDNEATLFSTASADGHKLEITFENKVCTDDAGKKSPSTVTLKLDGKTLRGCGQSLF</sequence>
<organism evidence="2 3">
    <name type="scientific">Chitinophaga chungangae</name>
    <dbReference type="NCBI Taxonomy" id="2821488"/>
    <lineage>
        <taxon>Bacteria</taxon>
        <taxon>Pseudomonadati</taxon>
        <taxon>Bacteroidota</taxon>
        <taxon>Chitinophagia</taxon>
        <taxon>Chitinophagales</taxon>
        <taxon>Chitinophagaceae</taxon>
        <taxon>Chitinophaga</taxon>
    </lineage>
</organism>
<keyword evidence="1" id="KW-0732">Signal</keyword>
<accession>A0ABS3YCH1</accession>
<comment type="caution">
    <text evidence="2">The sequence shown here is derived from an EMBL/GenBank/DDBJ whole genome shotgun (WGS) entry which is preliminary data.</text>
</comment>
<evidence type="ECO:0000313" key="2">
    <source>
        <dbReference type="EMBL" id="MBO9152370.1"/>
    </source>
</evidence>
<feature type="chain" id="PRO_5045170847" description="Lipoprotein" evidence="1">
    <location>
        <begin position="20"/>
        <end position="304"/>
    </location>
</feature>
<evidence type="ECO:0000313" key="3">
    <source>
        <dbReference type="Proteomes" id="UP000679126"/>
    </source>
</evidence>
<proteinExistence type="predicted"/>
<dbReference type="Proteomes" id="UP000679126">
    <property type="component" value="Unassembled WGS sequence"/>
</dbReference>
<protein>
    <recommendedName>
        <fullName evidence="4">Lipoprotein</fullName>
    </recommendedName>
</protein>
<gene>
    <name evidence="2" type="ORF">J7I43_09120</name>
</gene>
<keyword evidence="3" id="KW-1185">Reference proteome</keyword>